<dbReference type="GO" id="GO:0016020">
    <property type="term" value="C:membrane"/>
    <property type="evidence" value="ECO:0007669"/>
    <property type="project" value="UniProtKB-SubCell"/>
</dbReference>
<evidence type="ECO:0000256" key="5">
    <source>
        <dbReference type="ARBA" id="ARBA00022989"/>
    </source>
</evidence>
<dbReference type="PANTHER" id="PTHR23033:SF14">
    <property type="entry name" value="GLYCOPROTEIN-N-ACETYLGALACTOSAMINE 3-BETA-GALACTOSYLTRANSFERASE 1-RELATED"/>
    <property type="match status" value="1"/>
</dbReference>
<evidence type="ECO:0000256" key="4">
    <source>
        <dbReference type="ARBA" id="ARBA00022968"/>
    </source>
</evidence>
<organism evidence="8 9">
    <name type="scientific">Nezara viridula</name>
    <name type="common">Southern green stink bug</name>
    <name type="synonym">Cimex viridulus</name>
    <dbReference type="NCBI Taxonomy" id="85310"/>
    <lineage>
        <taxon>Eukaryota</taxon>
        <taxon>Metazoa</taxon>
        <taxon>Ecdysozoa</taxon>
        <taxon>Arthropoda</taxon>
        <taxon>Hexapoda</taxon>
        <taxon>Insecta</taxon>
        <taxon>Pterygota</taxon>
        <taxon>Neoptera</taxon>
        <taxon>Paraneoptera</taxon>
        <taxon>Hemiptera</taxon>
        <taxon>Heteroptera</taxon>
        <taxon>Panheteroptera</taxon>
        <taxon>Pentatomomorpha</taxon>
        <taxon>Pentatomoidea</taxon>
        <taxon>Pentatomidae</taxon>
        <taxon>Pentatominae</taxon>
        <taxon>Nezara</taxon>
    </lineage>
</organism>
<name>A0A9P0H0L3_NEZVI</name>
<dbReference type="GO" id="GO:0016263">
    <property type="term" value="F:glycoprotein-N-acetylgalactosamine 3-beta-galactosyltransferase activity"/>
    <property type="evidence" value="ECO:0007669"/>
    <property type="project" value="TreeGrafter"/>
</dbReference>
<keyword evidence="6 7" id="KW-0472">Membrane</keyword>
<dbReference type="PANTHER" id="PTHR23033">
    <property type="entry name" value="BETA1,3-GALACTOSYLTRANSFERASE"/>
    <property type="match status" value="1"/>
</dbReference>
<dbReference type="Gene3D" id="3.90.550.50">
    <property type="match status" value="1"/>
</dbReference>
<dbReference type="Proteomes" id="UP001152798">
    <property type="component" value="Chromosome 3"/>
</dbReference>
<dbReference type="InterPro" id="IPR026050">
    <property type="entry name" value="C1GALT1/C1GALT1_chp1"/>
</dbReference>
<keyword evidence="5 7" id="KW-1133">Transmembrane helix</keyword>
<gene>
    <name evidence="8" type="ORF">NEZAVI_LOCUS5024</name>
</gene>
<comment type="similarity">
    <text evidence="2">Belongs to the glycosyltransferase 31 family. Beta3-Gal-T subfamily.</text>
</comment>
<reference evidence="8" key="1">
    <citation type="submission" date="2022-01" db="EMBL/GenBank/DDBJ databases">
        <authorList>
            <person name="King R."/>
        </authorList>
    </citation>
    <scope>NUCLEOTIDE SEQUENCE</scope>
</reference>
<dbReference type="EMBL" id="OV725079">
    <property type="protein sequence ID" value="CAH1394544.1"/>
    <property type="molecule type" value="Genomic_DNA"/>
</dbReference>
<keyword evidence="3 7" id="KW-0812">Transmembrane</keyword>
<evidence type="ECO:0000256" key="3">
    <source>
        <dbReference type="ARBA" id="ARBA00022692"/>
    </source>
</evidence>
<evidence type="ECO:0000256" key="2">
    <source>
        <dbReference type="ARBA" id="ARBA00006462"/>
    </source>
</evidence>
<sequence>MILVIRYFGYIIGFVFGIYIFEILVDRNREGPTFIAEKNTEISTCDKTNYNLWLKNKGFVVSKIDQDELSFGKNRTELQKTLESQLLYNLVYITCVVFVMKPERAYMVANTWGRRCNSLLFYSNTVTKLDYLDIHIIPLKSSWQFMCECIRHLWLTEKHLQWVIFSFDDIYVVPENLRYFLAIKDHNDPYYYGHNVYFWNVLYNSEETGFVLSKGSIRALVNKFSDVSSCEKSERYRKNGDFYLGKYLSELNITASNAHDEEGRERFHILKLEILLASDSERIVQKYTKKSLRPIKVGKDCCSDSTISFPTSGNNLLTHYLIYQTKVFHSGKLGNRFKNETDDPQAWKETVREEFGNELNVSLITEAEYERLWKEKVKILEKKKHFIR</sequence>
<evidence type="ECO:0000256" key="7">
    <source>
        <dbReference type="SAM" id="Phobius"/>
    </source>
</evidence>
<evidence type="ECO:0000313" key="9">
    <source>
        <dbReference type="Proteomes" id="UP001152798"/>
    </source>
</evidence>
<protein>
    <submittedName>
        <fullName evidence="8">Uncharacterized protein</fullName>
    </submittedName>
</protein>
<proteinExistence type="inferred from homology"/>
<feature type="transmembrane region" description="Helical" evidence="7">
    <location>
        <begin position="7"/>
        <end position="25"/>
    </location>
</feature>
<evidence type="ECO:0000256" key="6">
    <source>
        <dbReference type="ARBA" id="ARBA00023136"/>
    </source>
</evidence>
<evidence type="ECO:0000256" key="1">
    <source>
        <dbReference type="ARBA" id="ARBA00004606"/>
    </source>
</evidence>
<keyword evidence="4" id="KW-0735">Signal-anchor</keyword>
<accession>A0A9P0H0L3</accession>
<keyword evidence="9" id="KW-1185">Reference proteome</keyword>
<dbReference type="AlphaFoldDB" id="A0A9P0H0L3"/>
<evidence type="ECO:0000313" key="8">
    <source>
        <dbReference type="EMBL" id="CAH1394544.1"/>
    </source>
</evidence>
<dbReference type="OrthoDB" id="414175at2759"/>
<comment type="subcellular location">
    <subcellularLocation>
        <location evidence="1">Membrane</location>
        <topology evidence="1">Single-pass type II membrane protein</topology>
    </subcellularLocation>
</comment>